<dbReference type="PRINTS" id="PR00061">
    <property type="entry name" value="RIBOSOMALL19"/>
</dbReference>
<dbReference type="PANTHER" id="PTHR15680">
    <property type="entry name" value="RIBOSOMAL PROTEIN L19"/>
    <property type="match status" value="1"/>
</dbReference>
<organism evidence="8 9">
    <name type="scientific">Candidatus Wildermuthbacteria bacterium RIFCSPLOWO2_12_FULL_40_9</name>
    <dbReference type="NCBI Taxonomy" id="1802467"/>
    <lineage>
        <taxon>Bacteria</taxon>
        <taxon>Candidatus Wildermuthiibacteriota</taxon>
    </lineage>
</organism>
<accession>A0A1G2RVZ1</accession>
<comment type="function">
    <text evidence="5 6">This protein is located at the 30S-50S ribosomal subunit interface and may play a role in the structure and function of the aminoacyl-tRNA binding site.</text>
</comment>
<keyword evidence="2 5" id="KW-0689">Ribosomal protein</keyword>
<dbReference type="InterPro" id="IPR018257">
    <property type="entry name" value="Ribosomal_bL19_CS"/>
</dbReference>
<dbReference type="AlphaFoldDB" id="A0A1G2RVZ1"/>
<dbReference type="GO" id="GO:0022625">
    <property type="term" value="C:cytosolic large ribosomal subunit"/>
    <property type="evidence" value="ECO:0007669"/>
    <property type="project" value="TreeGrafter"/>
</dbReference>
<dbReference type="Pfam" id="PF01245">
    <property type="entry name" value="Ribosomal_L19"/>
    <property type="match status" value="1"/>
</dbReference>
<dbReference type="Gene3D" id="2.30.30.790">
    <property type="match status" value="1"/>
</dbReference>
<evidence type="ECO:0000256" key="3">
    <source>
        <dbReference type="ARBA" id="ARBA00023274"/>
    </source>
</evidence>
<comment type="similarity">
    <text evidence="1 5 6">Belongs to the bacterial ribosomal protein bL19 family.</text>
</comment>
<evidence type="ECO:0000256" key="4">
    <source>
        <dbReference type="ARBA" id="ARBA00035171"/>
    </source>
</evidence>
<feature type="compositionally biased region" description="Basic and acidic residues" evidence="7">
    <location>
        <begin position="130"/>
        <end position="150"/>
    </location>
</feature>
<dbReference type="PANTHER" id="PTHR15680:SF9">
    <property type="entry name" value="LARGE RIBOSOMAL SUBUNIT PROTEIN BL19M"/>
    <property type="match status" value="1"/>
</dbReference>
<gene>
    <name evidence="5" type="primary">rplS</name>
    <name evidence="8" type="ORF">A3H01_01410</name>
</gene>
<dbReference type="EMBL" id="MHUM01000011">
    <property type="protein sequence ID" value="OHA76990.1"/>
    <property type="molecule type" value="Genomic_DNA"/>
</dbReference>
<dbReference type="Proteomes" id="UP000177853">
    <property type="component" value="Unassembled WGS sequence"/>
</dbReference>
<name>A0A1G2RVZ1_9BACT</name>
<dbReference type="InterPro" id="IPR001857">
    <property type="entry name" value="Ribosomal_bL19"/>
</dbReference>
<dbReference type="InterPro" id="IPR038657">
    <property type="entry name" value="Ribosomal_bL19_sf"/>
</dbReference>
<dbReference type="GO" id="GO:0006412">
    <property type="term" value="P:translation"/>
    <property type="evidence" value="ECO:0007669"/>
    <property type="project" value="UniProtKB-UniRule"/>
</dbReference>
<protein>
    <recommendedName>
        <fullName evidence="4 5">Large ribosomal subunit protein bL19</fullName>
    </recommendedName>
</protein>
<feature type="region of interest" description="Disordered" evidence="7">
    <location>
        <begin position="130"/>
        <end position="170"/>
    </location>
</feature>
<evidence type="ECO:0000256" key="2">
    <source>
        <dbReference type="ARBA" id="ARBA00022980"/>
    </source>
</evidence>
<dbReference type="SUPFAM" id="SSF50104">
    <property type="entry name" value="Translation proteins SH3-like domain"/>
    <property type="match status" value="1"/>
</dbReference>
<dbReference type="GO" id="GO:0003735">
    <property type="term" value="F:structural constituent of ribosome"/>
    <property type="evidence" value="ECO:0007669"/>
    <property type="project" value="InterPro"/>
</dbReference>
<comment type="caution">
    <text evidence="8">The sequence shown here is derived from an EMBL/GenBank/DDBJ whole genome shotgun (WGS) entry which is preliminary data.</text>
</comment>
<reference evidence="8 9" key="1">
    <citation type="journal article" date="2016" name="Nat. Commun.">
        <title>Thousands of microbial genomes shed light on interconnected biogeochemical processes in an aquifer system.</title>
        <authorList>
            <person name="Anantharaman K."/>
            <person name="Brown C.T."/>
            <person name="Hug L.A."/>
            <person name="Sharon I."/>
            <person name="Castelle C.J."/>
            <person name="Probst A.J."/>
            <person name="Thomas B.C."/>
            <person name="Singh A."/>
            <person name="Wilkins M.J."/>
            <person name="Karaoz U."/>
            <person name="Brodie E.L."/>
            <person name="Williams K.H."/>
            <person name="Hubbard S.S."/>
            <person name="Banfield J.F."/>
        </authorList>
    </citation>
    <scope>NUCLEOTIDE SEQUENCE [LARGE SCALE GENOMIC DNA]</scope>
</reference>
<feature type="compositionally biased region" description="Polar residues" evidence="7">
    <location>
        <begin position="161"/>
        <end position="170"/>
    </location>
</feature>
<evidence type="ECO:0000256" key="6">
    <source>
        <dbReference type="RuleBase" id="RU000559"/>
    </source>
</evidence>
<evidence type="ECO:0000256" key="5">
    <source>
        <dbReference type="HAMAP-Rule" id="MF_00402"/>
    </source>
</evidence>
<evidence type="ECO:0000313" key="9">
    <source>
        <dbReference type="Proteomes" id="UP000177853"/>
    </source>
</evidence>
<dbReference type="NCBIfam" id="TIGR01024">
    <property type="entry name" value="rplS_bact"/>
    <property type="match status" value="1"/>
</dbReference>
<proteinExistence type="inferred from homology"/>
<dbReference type="HAMAP" id="MF_00402">
    <property type="entry name" value="Ribosomal_bL19"/>
    <property type="match status" value="1"/>
</dbReference>
<dbReference type="PROSITE" id="PS01015">
    <property type="entry name" value="RIBOSOMAL_L19"/>
    <property type="match status" value="1"/>
</dbReference>
<dbReference type="InterPro" id="IPR008991">
    <property type="entry name" value="Translation_prot_SH3-like_sf"/>
</dbReference>
<evidence type="ECO:0000256" key="7">
    <source>
        <dbReference type="SAM" id="MobiDB-lite"/>
    </source>
</evidence>
<sequence length="170" mass="18896">MATKIEEFDKLQLNSSRFDLRPGDTVKVHEKIPVLSEGKSDKKSVERIQVFEGLIIARKHGKGISATITVRKIVAGVGVEKIFPIHAPVIEKIEIVSRGKVRRAKLFYLREAKGRKSRLKKKSFIVPASDKEHLKENNAEGLETNEKEADAITGQGAAKENNPSGENENN</sequence>
<evidence type="ECO:0000313" key="8">
    <source>
        <dbReference type="EMBL" id="OHA76990.1"/>
    </source>
</evidence>
<evidence type="ECO:0000256" key="1">
    <source>
        <dbReference type="ARBA" id="ARBA00005781"/>
    </source>
</evidence>
<keyword evidence="3 5" id="KW-0687">Ribonucleoprotein</keyword>